<evidence type="ECO:0000313" key="7">
    <source>
        <dbReference type="EMBL" id="PZW40439.1"/>
    </source>
</evidence>
<evidence type="ECO:0000256" key="3">
    <source>
        <dbReference type="PROSITE-ProRule" id="PRU00277"/>
    </source>
</evidence>
<name>A0A2W7I2R5_9FLAO</name>
<dbReference type="Pfam" id="PF00254">
    <property type="entry name" value="FKBP_C"/>
    <property type="match status" value="1"/>
</dbReference>
<dbReference type="GO" id="GO:0005509">
    <property type="term" value="F:calcium ion binding"/>
    <property type="evidence" value="ECO:0007669"/>
    <property type="project" value="InterPro"/>
</dbReference>
<feature type="signal peptide" evidence="5">
    <location>
        <begin position="1"/>
        <end position="21"/>
    </location>
</feature>
<dbReference type="Proteomes" id="UP000249542">
    <property type="component" value="Unassembled WGS sequence"/>
</dbReference>
<keyword evidence="3 4" id="KW-0413">Isomerase</keyword>
<evidence type="ECO:0000256" key="2">
    <source>
        <dbReference type="ARBA" id="ARBA00023110"/>
    </source>
</evidence>
<dbReference type="EMBL" id="QKYV01000004">
    <property type="protein sequence ID" value="PZW40439.1"/>
    <property type="molecule type" value="Genomic_DNA"/>
</dbReference>
<feature type="domain" description="PPIase FKBP-type" evidence="6">
    <location>
        <begin position="122"/>
        <end position="221"/>
    </location>
</feature>
<gene>
    <name evidence="7" type="ORF">LX95_01502</name>
</gene>
<dbReference type="SUPFAM" id="SSF54534">
    <property type="entry name" value="FKBP-like"/>
    <property type="match status" value="1"/>
</dbReference>
<evidence type="ECO:0000313" key="8">
    <source>
        <dbReference type="Proteomes" id="UP000249542"/>
    </source>
</evidence>
<dbReference type="InterPro" id="IPR046357">
    <property type="entry name" value="PPIase_dom_sf"/>
</dbReference>
<dbReference type="PROSITE" id="PS51257">
    <property type="entry name" value="PROKAR_LIPOPROTEIN"/>
    <property type="match status" value="1"/>
</dbReference>
<evidence type="ECO:0000256" key="5">
    <source>
        <dbReference type="SAM" id="SignalP"/>
    </source>
</evidence>
<dbReference type="Gene3D" id="3.10.50.40">
    <property type="match status" value="1"/>
</dbReference>
<dbReference type="PROSITE" id="PS50059">
    <property type="entry name" value="FKBP_PPIASE"/>
    <property type="match status" value="1"/>
</dbReference>
<proteinExistence type="inferred from homology"/>
<comment type="catalytic activity">
    <reaction evidence="1 3 4">
        <text>[protein]-peptidylproline (omega=180) = [protein]-peptidylproline (omega=0)</text>
        <dbReference type="Rhea" id="RHEA:16237"/>
        <dbReference type="Rhea" id="RHEA-COMP:10747"/>
        <dbReference type="Rhea" id="RHEA-COMP:10748"/>
        <dbReference type="ChEBI" id="CHEBI:83833"/>
        <dbReference type="ChEBI" id="CHEBI:83834"/>
        <dbReference type="EC" id="5.2.1.8"/>
    </reaction>
</comment>
<evidence type="ECO:0000256" key="4">
    <source>
        <dbReference type="RuleBase" id="RU003915"/>
    </source>
</evidence>
<keyword evidence="8" id="KW-1185">Reference proteome</keyword>
<dbReference type="PROSITE" id="PS00018">
    <property type="entry name" value="EF_HAND_1"/>
    <property type="match status" value="1"/>
</dbReference>
<dbReference type="InterPro" id="IPR028974">
    <property type="entry name" value="TSP_type-3_rpt"/>
</dbReference>
<dbReference type="GO" id="GO:0003755">
    <property type="term" value="F:peptidyl-prolyl cis-trans isomerase activity"/>
    <property type="evidence" value="ECO:0007669"/>
    <property type="project" value="UniProtKB-UniRule"/>
</dbReference>
<sequence length="314" mass="34740">MMKYKLIFTLMIAAIALVSCNDDDDGGSGNNYRDRAEVAAENQQEILTFLETHFYRLEDNPDNANYQIMVFDTIAGENAGETALIDSELLKSKSVSDGEVDYTLYYLQVRKGFEQEYQPTFADRVLVTYKGELLDGELFDQSMNPTNFNLADIGDGGFITGFIEGINEFKGASGFVSNEDGTVAYNDDFGIGAVFIPSGLGYFAEPPIASPILAYESLIFSFQLYKGIQIDHDNDGIPSYMEDANNDSYLLNDDFDGDRLANFSDTDDDNDGVLTIDEIEVNDANGDGWISPDEIILTDSNNDGTPDYLDPDVF</sequence>
<dbReference type="InterPro" id="IPR001179">
    <property type="entry name" value="PPIase_FKBP_dom"/>
</dbReference>
<comment type="similarity">
    <text evidence="4">Belongs to the FKBP-type PPIase family.</text>
</comment>
<comment type="caution">
    <text evidence="7">The sequence shown here is derived from an EMBL/GenBank/DDBJ whole genome shotgun (WGS) entry which is preliminary data.</text>
</comment>
<dbReference type="InterPro" id="IPR018247">
    <property type="entry name" value="EF_Hand_1_Ca_BS"/>
</dbReference>
<dbReference type="EC" id="5.2.1.8" evidence="4"/>
<keyword evidence="2 3" id="KW-0697">Rotamase</keyword>
<reference evidence="7 8" key="1">
    <citation type="submission" date="2018-06" db="EMBL/GenBank/DDBJ databases">
        <title>Genomic Encyclopedia of Archaeal and Bacterial Type Strains, Phase II (KMG-II): from individual species to whole genera.</title>
        <authorList>
            <person name="Goeker M."/>
        </authorList>
    </citation>
    <scope>NUCLEOTIDE SEQUENCE [LARGE SCALE GENOMIC DNA]</scope>
    <source>
        <strain evidence="7 8">DSM 15361</strain>
    </source>
</reference>
<keyword evidence="5" id="KW-0732">Signal</keyword>
<protein>
    <recommendedName>
        <fullName evidence="4">Peptidyl-prolyl cis-trans isomerase</fullName>
        <ecNumber evidence="4">5.2.1.8</ecNumber>
    </recommendedName>
</protein>
<evidence type="ECO:0000259" key="6">
    <source>
        <dbReference type="PROSITE" id="PS50059"/>
    </source>
</evidence>
<feature type="chain" id="PRO_5015887723" description="Peptidyl-prolyl cis-trans isomerase" evidence="5">
    <location>
        <begin position="22"/>
        <end position="314"/>
    </location>
</feature>
<dbReference type="AlphaFoldDB" id="A0A2W7I2R5"/>
<evidence type="ECO:0000256" key="1">
    <source>
        <dbReference type="ARBA" id="ARBA00000971"/>
    </source>
</evidence>
<organism evidence="7 8">
    <name type="scientific">Mesonia algae</name>
    <dbReference type="NCBI Taxonomy" id="213248"/>
    <lineage>
        <taxon>Bacteria</taxon>
        <taxon>Pseudomonadati</taxon>
        <taxon>Bacteroidota</taxon>
        <taxon>Flavobacteriia</taxon>
        <taxon>Flavobacteriales</taxon>
        <taxon>Flavobacteriaceae</taxon>
        <taxon>Mesonia</taxon>
    </lineage>
</organism>
<dbReference type="SUPFAM" id="SSF103647">
    <property type="entry name" value="TSP type-3 repeat"/>
    <property type="match status" value="1"/>
</dbReference>
<accession>A0A2W7I2R5</accession>